<protein>
    <recommendedName>
        <fullName evidence="3">Ferrous iron transport protein A</fullName>
    </recommendedName>
</protein>
<evidence type="ECO:0008006" key="3">
    <source>
        <dbReference type="Google" id="ProtNLM"/>
    </source>
</evidence>
<evidence type="ECO:0000313" key="2">
    <source>
        <dbReference type="Proteomes" id="UP000437736"/>
    </source>
</evidence>
<comment type="caution">
    <text evidence="1">The sequence shown here is derived from an EMBL/GenBank/DDBJ whole genome shotgun (WGS) entry which is preliminary data.</text>
</comment>
<organism evidence="1 2">
    <name type="scientific">Acidiferrimicrobium australe</name>
    <dbReference type="NCBI Taxonomy" id="2664430"/>
    <lineage>
        <taxon>Bacteria</taxon>
        <taxon>Bacillati</taxon>
        <taxon>Actinomycetota</taxon>
        <taxon>Acidimicrobiia</taxon>
        <taxon>Acidimicrobiales</taxon>
        <taxon>Acidimicrobiaceae</taxon>
        <taxon>Acidiferrimicrobium</taxon>
    </lineage>
</organism>
<reference evidence="1 2" key="1">
    <citation type="submission" date="2019-11" db="EMBL/GenBank/DDBJ databases">
        <title>Acidiferrimicrobium australis gen. nov., sp. nov., an acidophilic and obligately heterotrophic, member of the Actinobacteria that catalyses dissimilatory oxido- reduction of iron isolated from metal-rich acidic water in Chile.</title>
        <authorList>
            <person name="Gonzalez D."/>
            <person name="Huber K."/>
            <person name="Hedrich S."/>
            <person name="Rojas-Villalobos C."/>
            <person name="Quatrini R."/>
            <person name="Dinamarca M.A."/>
            <person name="Schwarz A."/>
            <person name="Canales C."/>
            <person name="Nancucheo I."/>
        </authorList>
    </citation>
    <scope>NUCLEOTIDE SEQUENCE [LARGE SCALE GENOMIC DNA]</scope>
    <source>
        <strain evidence="1 2">USS-CCA1</strain>
    </source>
</reference>
<sequence length="89" mass="9599">MPELLRTGVPTRAKVVNVVDERVVGPVTRSRLTLQIEPEGGDGVEVVIRHAFPTPSSRAAVRIGGTVAVRYDRDDPKRVLLDPEADAGT</sequence>
<evidence type="ECO:0000313" key="1">
    <source>
        <dbReference type="EMBL" id="MST34920.1"/>
    </source>
</evidence>
<proteinExistence type="predicted"/>
<dbReference type="EMBL" id="WJHE01001302">
    <property type="protein sequence ID" value="MST34920.1"/>
    <property type="molecule type" value="Genomic_DNA"/>
</dbReference>
<dbReference type="Proteomes" id="UP000437736">
    <property type="component" value="Unassembled WGS sequence"/>
</dbReference>
<gene>
    <name evidence="1" type="ORF">GHK86_19605</name>
</gene>
<name>A0ABW9QYK1_9ACTN</name>
<accession>A0ABW9QYK1</accession>
<keyword evidence="2" id="KW-1185">Reference proteome</keyword>